<keyword evidence="3 6" id="KW-0378">Hydrolase</keyword>
<dbReference type="InterPro" id="IPR015500">
    <property type="entry name" value="Peptidase_S8_subtilisin-rel"/>
</dbReference>
<dbReference type="Pfam" id="PF00082">
    <property type="entry name" value="Peptidase_S8"/>
    <property type="match status" value="1"/>
</dbReference>
<dbReference type="PRINTS" id="PR00723">
    <property type="entry name" value="SUBTILISIN"/>
</dbReference>
<dbReference type="OrthoDB" id="9792152at2"/>
<feature type="domain" description="Secretion system C-terminal sorting" evidence="8">
    <location>
        <begin position="467"/>
        <end position="542"/>
    </location>
</feature>
<dbReference type="InterPro" id="IPR036852">
    <property type="entry name" value="Peptidase_S8/S53_dom_sf"/>
</dbReference>
<evidence type="ECO:0000256" key="4">
    <source>
        <dbReference type="ARBA" id="ARBA00022825"/>
    </source>
</evidence>
<protein>
    <submittedName>
        <fullName evidence="9">Peptidase</fullName>
    </submittedName>
</protein>
<evidence type="ECO:0000313" key="9">
    <source>
        <dbReference type="EMBL" id="QCK15258.1"/>
    </source>
</evidence>
<dbReference type="Gene3D" id="3.40.50.200">
    <property type="entry name" value="Peptidase S8/S53 domain"/>
    <property type="match status" value="1"/>
</dbReference>
<evidence type="ECO:0000256" key="6">
    <source>
        <dbReference type="PROSITE-ProRule" id="PRU01240"/>
    </source>
</evidence>
<evidence type="ECO:0000259" key="8">
    <source>
        <dbReference type="Pfam" id="PF18962"/>
    </source>
</evidence>
<dbReference type="PROSITE" id="PS51892">
    <property type="entry name" value="SUBTILASE"/>
    <property type="match status" value="1"/>
</dbReference>
<dbReference type="InterPro" id="IPR000209">
    <property type="entry name" value="Peptidase_S8/S53_dom"/>
</dbReference>
<proteinExistence type="inferred from homology"/>
<evidence type="ECO:0000256" key="2">
    <source>
        <dbReference type="ARBA" id="ARBA00022670"/>
    </source>
</evidence>
<dbReference type="KEGG" id="fpf:DCC35_11120"/>
<dbReference type="Proteomes" id="UP000298616">
    <property type="component" value="Chromosome"/>
</dbReference>
<dbReference type="Pfam" id="PF18962">
    <property type="entry name" value="Por_Secre_tail"/>
    <property type="match status" value="1"/>
</dbReference>
<dbReference type="GO" id="GO:0004252">
    <property type="term" value="F:serine-type endopeptidase activity"/>
    <property type="evidence" value="ECO:0007669"/>
    <property type="project" value="UniProtKB-UniRule"/>
</dbReference>
<keyword evidence="4 6" id="KW-0720">Serine protease</keyword>
<dbReference type="GO" id="GO:0006508">
    <property type="term" value="P:proteolysis"/>
    <property type="evidence" value="ECO:0007669"/>
    <property type="project" value="UniProtKB-KW"/>
</dbReference>
<dbReference type="PANTHER" id="PTHR43806:SF67">
    <property type="entry name" value="EGF-LIKE DOMAIN-CONTAINING PROTEIN"/>
    <property type="match status" value="1"/>
</dbReference>
<feature type="domain" description="Peptidase S8/S53" evidence="7">
    <location>
        <begin position="165"/>
        <end position="442"/>
    </location>
</feature>
<feature type="active site" description="Charge relay system" evidence="5 6">
    <location>
        <position position="174"/>
    </location>
</feature>
<accession>A0A4D7K7A6</accession>
<dbReference type="InterPro" id="IPR017317">
    <property type="entry name" value="Pept_S8_subtilisin_bacteroid-2"/>
</dbReference>
<dbReference type="PANTHER" id="PTHR43806">
    <property type="entry name" value="PEPTIDASE S8"/>
    <property type="match status" value="1"/>
</dbReference>
<dbReference type="SUPFAM" id="SSF52743">
    <property type="entry name" value="Subtilisin-like"/>
    <property type="match status" value="1"/>
</dbReference>
<dbReference type="EMBL" id="CP028923">
    <property type="protein sequence ID" value="QCK15258.1"/>
    <property type="molecule type" value="Genomic_DNA"/>
</dbReference>
<dbReference type="InterPro" id="IPR026444">
    <property type="entry name" value="Secre_tail"/>
</dbReference>
<keyword evidence="2 6" id="KW-0645">Protease</keyword>
<feature type="active site" description="Charge relay system" evidence="5 6">
    <location>
        <position position="396"/>
    </location>
</feature>
<dbReference type="PIRSF" id="PIRSF037903">
    <property type="entry name" value="Subtilisin_rel_GFO_2223"/>
    <property type="match status" value="1"/>
</dbReference>
<evidence type="ECO:0000256" key="1">
    <source>
        <dbReference type="ARBA" id="ARBA00011073"/>
    </source>
</evidence>
<keyword evidence="10" id="KW-1185">Reference proteome</keyword>
<dbReference type="RefSeq" id="WP_137090843.1">
    <property type="nucleotide sequence ID" value="NZ_CP028923.1"/>
</dbReference>
<dbReference type="AlphaFoldDB" id="A0A4D7K7A6"/>
<evidence type="ECO:0000256" key="3">
    <source>
        <dbReference type="ARBA" id="ARBA00022801"/>
    </source>
</evidence>
<gene>
    <name evidence="9" type="ORF">DCC35_11120</name>
</gene>
<feature type="active site" description="Charge relay system" evidence="5 6">
    <location>
        <position position="215"/>
    </location>
</feature>
<sequence>MNRLFIIYLILIIPAINVFGQKNRYFVQFKDKKHTSYSLNNPGQFLSDRAIERRNRFGIEYDSLDLPVSNAYIDSLHKENIHVFYTSKWLNGAIIQVEENVAEALSLKNYVDTVVFAAPGFRLTTSQNTYPFDENPVNVDNSNNLSQANQNNLINYNKESIEQRGNGILIAVFDGGFKNVNQITAFDHLYGSNKLIDQFDFIENEINPYHHNNDHGTKVLSLISAFSPGIYLGLAYDAEICLYVTEDYPFSNEYRIEEYYWVIAAERADSVGVDIINSSLGYNTFEDATMDYEITDIGQNISISSMGAKIAVEKGIFTVISAGNSGNSSSWPYTAFPADTDGALTVGAVNNTGNKSGFSSIGYPEQEYIKPDISTPGSQVVVINSSGNVITSNGTSFSAPIATGIAALTLETFPELTPSQLKTAFHESGSQAEIPNRLIGYGIPDLMVMLGEVLSIPEEKKSDIFKLYPNPANPGLLKLKVFNENIHPNVEIKVYNNVGGEIISSALILINGEGIIDLTGVSPGNYVVIVRTNQGDLTGKVILTD</sequence>
<organism evidence="9 10">
    <name type="scientific">Mangrovivirga cuniculi</name>
    <dbReference type="NCBI Taxonomy" id="2715131"/>
    <lineage>
        <taxon>Bacteria</taxon>
        <taxon>Pseudomonadati</taxon>
        <taxon>Bacteroidota</taxon>
        <taxon>Cytophagia</taxon>
        <taxon>Cytophagales</taxon>
        <taxon>Mangrovivirgaceae</taxon>
        <taxon>Mangrovivirga</taxon>
    </lineage>
</organism>
<dbReference type="PROSITE" id="PS00138">
    <property type="entry name" value="SUBTILASE_SER"/>
    <property type="match status" value="1"/>
</dbReference>
<comment type="similarity">
    <text evidence="1 6">Belongs to the peptidase S8 family.</text>
</comment>
<dbReference type="InterPro" id="IPR023828">
    <property type="entry name" value="Peptidase_S8_Ser-AS"/>
</dbReference>
<evidence type="ECO:0000313" key="10">
    <source>
        <dbReference type="Proteomes" id="UP000298616"/>
    </source>
</evidence>
<dbReference type="InterPro" id="IPR050131">
    <property type="entry name" value="Peptidase_S8_subtilisin-like"/>
</dbReference>
<evidence type="ECO:0000256" key="5">
    <source>
        <dbReference type="PIRSR" id="PIRSR615500-1"/>
    </source>
</evidence>
<dbReference type="NCBIfam" id="TIGR04183">
    <property type="entry name" value="Por_Secre_tail"/>
    <property type="match status" value="1"/>
</dbReference>
<reference evidence="9 10" key="1">
    <citation type="submission" date="2018-04" db="EMBL/GenBank/DDBJ databases">
        <title>Complete genome uncultured novel isolate.</title>
        <authorList>
            <person name="Merlino G."/>
        </authorList>
    </citation>
    <scope>NUCLEOTIDE SEQUENCE [LARGE SCALE GENOMIC DNA]</scope>
    <source>
        <strain evidence="10">R1DC9</strain>
    </source>
</reference>
<evidence type="ECO:0000259" key="7">
    <source>
        <dbReference type="Pfam" id="PF00082"/>
    </source>
</evidence>
<name>A0A4D7K7A6_9BACT</name>